<keyword evidence="2" id="KW-0249">Electron transport</keyword>
<dbReference type="RefSeq" id="WP_245234935.1">
    <property type="nucleotide sequence ID" value="NZ_JAAVJS010000231.1"/>
</dbReference>
<evidence type="ECO:0000313" key="6">
    <source>
        <dbReference type="EMBL" id="NJX17070.1"/>
    </source>
</evidence>
<organism evidence="6 7">
    <name type="scientific">Tamlana crocina</name>
    <dbReference type="NCBI Taxonomy" id="393006"/>
    <lineage>
        <taxon>Bacteria</taxon>
        <taxon>Pseudomonadati</taxon>
        <taxon>Bacteroidota</taxon>
        <taxon>Flavobacteriia</taxon>
        <taxon>Flavobacteriales</taxon>
        <taxon>Flavobacteriaceae</taxon>
        <taxon>Tamlana</taxon>
    </lineage>
</organism>
<dbReference type="Pfam" id="PF00085">
    <property type="entry name" value="Thioredoxin"/>
    <property type="match status" value="1"/>
</dbReference>
<dbReference type="Gene3D" id="3.40.30.10">
    <property type="entry name" value="Glutaredoxin"/>
    <property type="match status" value="1"/>
</dbReference>
<evidence type="ECO:0000256" key="2">
    <source>
        <dbReference type="ARBA" id="ARBA00022982"/>
    </source>
</evidence>
<keyword evidence="3" id="KW-1015">Disulfide bond</keyword>
<dbReference type="InterPro" id="IPR013766">
    <property type="entry name" value="Thioredoxin_domain"/>
</dbReference>
<dbReference type="InterPro" id="IPR017937">
    <property type="entry name" value="Thioredoxin_CS"/>
</dbReference>
<dbReference type="PROSITE" id="PS00194">
    <property type="entry name" value="THIOREDOXIN_1"/>
    <property type="match status" value="1"/>
</dbReference>
<evidence type="ECO:0000256" key="4">
    <source>
        <dbReference type="ARBA" id="ARBA00023284"/>
    </source>
</evidence>
<dbReference type="CDD" id="cd02947">
    <property type="entry name" value="TRX_family"/>
    <property type="match status" value="1"/>
</dbReference>
<evidence type="ECO:0000259" key="5">
    <source>
        <dbReference type="Pfam" id="PF00085"/>
    </source>
</evidence>
<dbReference type="EMBL" id="JAAVJS010000231">
    <property type="protein sequence ID" value="NJX17070.1"/>
    <property type="molecule type" value="Genomic_DNA"/>
</dbReference>
<keyword evidence="7" id="KW-1185">Reference proteome</keyword>
<proteinExistence type="predicted"/>
<reference evidence="6 7" key="1">
    <citation type="submission" date="2020-03" db="EMBL/GenBank/DDBJ databases">
        <title>Tamlana sp. nov, isolated from XXX.</title>
        <authorList>
            <person name="Cao W.R."/>
        </authorList>
    </citation>
    <scope>NUCLEOTIDE SEQUENCE [LARGE SCALE GENOMIC DNA]</scope>
    <source>
        <strain evidence="6 7">HST1-43</strain>
    </source>
</reference>
<accession>A0ABX1DFI1</accession>
<name>A0ABX1DFI1_9FLAO</name>
<evidence type="ECO:0000256" key="1">
    <source>
        <dbReference type="ARBA" id="ARBA00022448"/>
    </source>
</evidence>
<evidence type="ECO:0000313" key="7">
    <source>
        <dbReference type="Proteomes" id="UP000760545"/>
    </source>
</evidence>
<dbReference type="SUPFAM" id="SSF52833">
    <property type="entry name" value="Thioredoxin-like"/>
    <property type="match status" value="1"/>
</dbReference>
<dbReference type="InterPro" id="IPR036249">
    <property type="entry name" value="Thioredoxin-like_sf"/>
</dbReference>
<dbReference type="PANTHER" id="PTHR45663:SF11">
    <property type="entry name" value="GEO12009P1"/>
    <property type="match status" value="1"/>
</dbReference>
<dbReference type="Proteomes" id="UP000760545">
    <property type="component" value="Unassembled WGS sequence"/>
</dbReference>
<sequence>MALEITDATFEEKVLNSDKPVMVDFWAAWCGPCRMVGPIIDDISKEYEGKAVVGKLD</sequence>
<keyword evidence="1" id="KW-0813">Transport</keyword>
<feature type="non-terminal residue" evidence="6">
    <location>
        <position position="57"/>
    </location>
</feature>
<gene>
    <name evidence="6" type="ORF">HC176_16470</name>
</gene>
<protein>
    <submittedName>
        <fullName evidence="6">Thioredoxin</fullName>
    </submittedName>
</protein>
<feature type="domain" description="Thioredoxin" evidence="5">
    <location>
        <begin position="3"/>
        <end position="57"/>
    </location>
</feature>
<dbReference type="PANTHER" id="PTHR45663">
    <property type="entry name" value="GEO12009P1"/>
    <property type="match status" value="1"/>
</dbReference>
<keyword evidence="4" id="KW-0676">Redox-active center</keyword>
<evidence type="ECO:0000256" key="3">
    <source>
        <dbReference type="ARBA" id="ARBA00023157"/>
    </source>
</evidence>
<comment type="caution">
    <text evidence="6">The sequence shown here is derived from an EMBL/GenBank/DDBJ whole genome shotgun (WGS) entry which is preliminary data.</text>
</comment>